<dbReference type="EMBL" id="JAWDGP010002376">
    <property type="protein sequence ID" value="KAK3783639.1"/>
    <property type="molecule type" value="Genomic_DNA"/>
</dbReference>
<evidence type="ECO:0000256" key="1">
    <source>
        <dbReference type="SAM" id="MobiDB-lite"/>
    </source>
</evidence>
<proteinExistence type="predicted"/>
<name>A0AAE1A9A4_9GAST</name>
<evidence type="ECO:0000313" key="2">
    <source>
        <dbReference type="EMBL" id="KAK3783639.1"/>
    </source>
</evidence>
<evidence type="ECO:0000313" key="3">
    <source>
        <dbReference type="Proteomes" id="UP001283361"/>
    </source>
</evidence>
<sequence length="204" mass="22539">MDMSIVSKGEEKGQGTHPPTHSLIDHSGLLLTVALTRWVTIRAARQCGKVRHWRHRTRSSPAVLSSVYRTWGPEGLYRCAGPTRYSARACKPTRYSVQACGAALQCRCAGPTHATVYSGRAGPARYGVQACRTNTLQCTGVQDQHAAVYRRAGPAYSIRACGTTRHSVQACSESSYVCSNFRSVFRILQMSLFRVQHKHMLNIV</sequence>
<reference evidence="2" key="1">
    <citation type="journal article" date="2023" name="G3 (Bethesda)">
        <title>A reference genome for the long-term kleptoplast-retaining sea slug Elysia crispata morphotype clarki.</title>
        <authorList>
            <person name="Eastman K.E."/>
            <person name="Pendleton A.L."/>
            <person name="Shaikh M.A."/>
            <person name="Suttiyut T."/>
            <person name="Ogas R."/>
            <person name="Tomko P."/>
            <person name="Gavelis G."/>
            <person name="Widhalm J.R."/>
            <person name="Wisecaver J.H."/>
        </authorList>
    </citation>
    <scope>NUCLEOTIDE SEQUENCE</scope>
    <source>
        <strain evidence="2">ECLA1</strain>
    </source>
</reference>
<comment type="caution">
    <text evidence="2">The sequence shown here is derived from an EMBL/GenBank/DDBJ whole genome shotgun (WGS) entry which is preliminary data.</text>
</comment>
<organism evidence="2 3">
    <name type="scientific">Elysia crispata</name>
    <name type="common">lettuce slug</name>
    <dbReference type="NCBI Taxonomy" id="231223"/>
    <lineage>
        <taxon>Eukaryota</taxon>
        <taxon>Metazoa</taxon>
        <taxon>Spiralia</taxon>
        <taxon>Lophotrochozoa</taxon>
        <taxon>Mollusca</taxon>
        <taxon>Gastropoda</taxon>
        <taxon>Heterobranchia</taxon>
        <taxon>Euthyneura</taxon>
        <taxon>Panpulmonata</taxon>
        <taxon>Sacoglossa</taxon>
        <taxon>Placobranchoidea</taxon>
        <taxon>Plakobranchidae</taxon>
        <taxon>Elysia</taxon>
    </lineage>
</organism>
<feature type="region of interest" description="Disordered" evidence="1">
    <location>
        <begin position="1"/>
        <end position="21"/>
    </location>
</feature>
<protein>
    <submittedName>
        <fullName evidence="2">Uncharacterized protein</fullName>
    </submittedName>
</protein>
<dbReference type="AlphaFoldDB" id="A0AAE1A9A4"/>
<accession>A0AAE1A9A4</accession>
<dbReference type="Proteomes" id="UP001283361">
    <property type="component" value="Unassembled WGS sequence"/>
</dbReference>
<keyword evidence="3" id="KW-1185">Reference proteome</keyword>
<gene>
    <name evidence="2" type="ORF">RRG08_063039</name>
</gene>